<dbReference type="InterPro" id="IPR005532">
    <property type="entry name" value="SUMF_dom"/>
</dbReference>
<dbReference type="eggNOG" id="COG1262">
    <property type="taxonomic scope" value="Bacteria"/>
</dbReference>
<name>H0QTR9_ARTG1</name>
<evidence type="ECO:0000256" key="1">
    <source>
        <dbReference type="SAM" id="MobiDB-lite"/>
    </source>
</evidence>
<dbReference type="PANTHER" id="PTHR23150">
    <property type="entry name" value="SULFATASE MODIFYING FACTOR 1, 2"/>
    <property type="match status" value="1"/>
</dbReference>
<dbReference type="STRING" id="1077972.ARGLB_113_00760"/>
<sequence length="338" mass="37007">MNPAEGIRPAAANAPAASSRGASSESVANPALQPLAPNMLWVPGGTFLMGSDGHYPEEAPAHRVTVSGFWMDRNTVTNREFARFVAETGHVTLAEQVPDPADYPYAKPELLVPASSVFRQPTQRVDLGDPYNWWTYVPAANWRQPQGPGSSLNGRQDHPVVHVAWPDVESYAAWAGKSLPTEAEWEFAARGGLDGATYAWGDEFTPSGRWMANTWQGEFPIQNTEQDGYAGTAPVGSFPANGYGLADMIGNVWEWTSDWYQAHAETAHSCCTVKDPRGGEQNRSNDPHDPVRIPRKVMKGGSHLCAPNYCQRYRPAARMPQAIDTATSHLGFRCIIRT</sequence>
<feature type="domain" description="Sulfatase-modifying factor enzyme-like" evidence="2">
    <location>
        <begin position="36"/>
        <end position="335"/>
    </location>
</feature>
<feature type="region of interest" description="Disordered" evidence="1">
    <location>
        <begin position="1"/>
        <end position="25"/>
    </location>
</feature>
<dbReference type="InterPro" id="IPR051043">
    <property type="entry name" value="Sulfatase_Mod_Factor_Kinase"/>
</dbReference>
<comment type="caution">
    <text evidence="3">The sequence shown here is derived from an EMBL/GenBank/DDBJ whole genome shotgun (WGS) entry which is preliminary data.</text>
</comment>
<dbReference type="GO" id="GO:0120147">
    <property type="term" value="F:formylglycine-generating oxidase activity"/>
    <property type="evidence" value="ECO:0007669"/>
    <property type="project" value="TreeGrafter"/>
</dbReference>
<dbReference type="Gene3D" id="3.90.1580.10">
    <property type="entry name" value="paralog of FGE (formylglycine-generating enzyme)"/>
    <property type="match status" value="1"/>
</dbReference>
<dbReference type="AlphaFoldDB" id="H0QTR9"/>
<keyword evidence="4" id="KW-1185">Reference proteome</keyword>
<evidence type="ECO:0000259" key="2">
    <source>
        <dbReference type="Pfam" id="PF03781"/>
    </source>
</evidence>
<dbReference type="InterPro" id="IPR016187">
    <property type="entry name" value="CTDL_fold"/>
</dbReference>
<dbReference type="SUPFAM" id="SSF56436">
    <property type="entry name" value="C-type lectin-like"/>
    <property type="match status" value="1"/>
</dbReference>
<dbReference type="EMBL" id="BAEG01000113">
    <property type="protein sequence ID" value="GAB16220.1"/>
    <property type="molecule type" value="Genomic_DNA"/>
</dbReference>
<dbReference type="RefSeq" id="WP_003806172.1">
    <property type="nucleotide sequence ID" value="NZ_BAEG01000113.1"/>
</dbReference>
<protein>
    <recommendedName>
        <fullName evidence="2">Sulfatase-modifying factor enzyme-like domain-containing protein</fullName>
    </recommendedName>
</protein>
<dbReference type="PANTHER" id="PTHR23150:SF19">
    <property type="entry name" value="FORMYLGLYCINE-GENERATING ENZYME"/>
    <property type="match status" value="1"/>
</dbReference>
<evidence type="ECO:0000313" key="4">
    <source>
        <dbReference type="Proteomes" id="UP000003828"/>
    </source>
</evidence>
<proteinExistence type="predicted"/>
<dbReference type="InterPro" id="IPR042095">
    <property type="entry name" value="SUMF_sf"/>
</dbReference>
<accession>H0QTR9</accession>
<evidence type="ECO:0000313" key="3">
    <source>
        <dbReference type="EMBL" id="GAB16220.1"/>
    </source>
</evidence>
<organism evidence="3 4">
    <name type="scientific">Arthrobacter globiformis (strain ATCC 8010 / DSM 20124 / JCM 1332 / NBRC 12137 / NCIMB 8907 / NRRL B-2979 / 168)</name>
    <dbReference type="NCBI Taxonomy" id="1077972"/>
    <lineage>
        <taxon>Bacteria</taxon>
        <taxon>Bacillati</taxon>
        <taxon>Actinomycetota</taxon>
        <taxon>Actinomycetes</taxon>
        <taxon>Micrococcales</taxon>
        <taxon>Micrococcaceae</taxon>
        <taxon>Arthrobacter</taxon>
    </lineage>
</organism>
<reference evidence="3 4" key="1">
    <citation type="submission" date="2011-12" db="EMBL/GenBank/DDBJ databases">
        <title>Whole genome shotgun sequence of Arthrobacter globiformis NBRC 12137.</title>
        <authorList>
            <person name="Miyazawa S."/>
            <person name="Hosoyama A."/>
            <person name="Tsuchikane K."/>
            <person name="Katsumata H."/>
            <person name="Yamazaki S."/>
            <person name="Fujita N."/>
        </authorList>
    </citation>
    <scope>NUCLEOTIDE SEQUENCE [LARGE SCALE GENOMIC DNA]</scope>
    <source>
        <strain evidence="3 4">NBRC 12137</strain>
    </source>
</reference>
<dbReference type="Proteomes" id="UP000003828">
    <property type="component" value="Unassembled WGS sequence"/>
</dbReference>
<gene>
    <name evidence="3" type="ORF">ARGLB_113_00760</name>
</gene>
<dbReference type="Pfam" id="PF03781">
    <property type="entry name" value="FGE-sulfatase"/>
    <property type="match status" value="1"/>
</dbReference>